<reference evidence="2 3" key="2">
    <citation type="journal article" date="2015" name="Eukaryot. Cell">
        <title>Genetic mapping reveals that sinefungin resistance in Toxoplasma gondii is controlled by a putative amino acid transporter locus that can be used as a negative selectable marker.</title>
        <authorList>
            <person name="Behnke M.S."/>
            <person name="Khan A."/>
            <person name="Sibley L.D."/>
        </authorList>
    </citation>
    <scope>NUCLEOTIDE SEQUENCE [LARGE SCALE GENOMIC DNA]</scope>
    <source>
        <strain evidence="2 3">VAND</strain>
    </source>
</reference>
<accession>A0A086QJK3</accession>
<dbReference type="OrthoDB" id="332986at2759"/>
<evidence type="ECO:0000313" key="2">
    <source>
        <dbReference type="EMBL" id="KFH12785.1"/>
    </source>
</evidence>
<protein>
    <submittedName>
        <fullName evidence="2">Putative RNA helicase-1</fullName>
    </submittedName>
</protein>
<dbReference type="Gene3D" id="1.10.510.10">
    <property type="entry name" value="Transferase(Phosphotransferase) domain 1"/>
    <property type="match status" value="1"/>
</dbReference>
<dbReference type="AlphaFoldDB" id="A0A086QJK3"/>
<proteinExistence type="predicted"/>
<sequence length="489" mass="53530">MQFELSSLSGFHERAASCLIQIIAGPNLESIWRLCLSRLFRPEGRNELEGPKDVDADVVRALDLASVFAFAEAVNNPPPLEGASVSPENATDPPETGGSRLWRTARYLRRPFTHIRRVSSAVRRYISRGTSSLASSFAWKRRLRKLIRGMAKDLKQKRVRDAQQKPGSDAVASFVKTPHALLTSLGTPPAELANAVGLLLPVQHPVPMKSKVTGKSLLVSHAATVGVSSYGSVLLRCEGSGESASYFLEAFPVLRGSREASVSVRKQYLAALKELRAASGVAQVGVVVDLLLLKRVRNTWCPRPHESHFAFPNVFLKRAVEGETLREVLLHIASTAATDTPGTGPAHDARVSLTEQVHKLARSAAELGSRGGKINIDTFFVTLDGIVHLQPVSLVESPPVHRGSAGLESPIAAELEEGEEKPSPEKRMTDDLALAIVLAQIWCPQRRFDDVAYELLLLHRFEREVTEEFFERCADPPEAVQVLVTMLAF</sequence>
<dbReference type="EMBL" id="AEYJ02000097">
    <property type="protein sequence ID" value="KFH12785.1"/>
    <property type="molecule type" value="Genomic_DNA"/>
</dbReference>
<dbReference type="Gene3D" id="3.30.200.20">
    <property type="entry name" value="Phosphorylase Kinase, domain 1"/>
    <property type="match status" value="1"/>
</dbReference>
<dbReference type="Proteomes" id="UP000028840">
    <property type="component" value="Unassembled WGS sequence"/>
</dbReference>
<gene>
    <name evidence="2" type="ORF">TGVAND_210370</name>
</gene>
<comment type="caution">
    <text evidence="2">The sequence shown here is derived from an EMBL/GenBank/DDBJ whole genome shotgun (WGS) entry which is preliminary data.</text>
</comment>
<evidence type="ECO:0000256" key="1">
    <source>
        <dbReference type="SAM" id="MobiDB-lite"/>
    </source>
</evidence>
<keyword evidence="2" id="KW-0547">Nucleotide-binding</keyword>
<keyword evidence="2" id="KW-0347">Helicase</keyword>
<feature type="region of interest" description="Disordered" evidence="1">
    <location>
        <begin position="400"/>
        <end position="426"/>
    </location>
</feature>
<organism evidence="2 3">
    <name type="scientific">Toxoplasma gondii VAND</name>
    <dbReference type="NCBI Taxonomy" id="933077"/>
    <lineage>
        <taxon>Eukaryota</taxon>
        <taxon>Sar</taxon>
        <taxon>Alveolata</taxon>
        <taxon>Apicomplexa</taxon>
        <taxon>Conoidasida</taxon>
        <taxon>Coccidia</taxon>
        <taxon>Eucoccidiorida</taxon>
        <taxon>Eimeriorina</taxon>
        <taxon>Sarcocystidae</taxon>
        <taxon>Toxoplasma</taxon>
    </lineage>
</organism>
<keyword evidence="2" id="KW-0378">Hydrolase</keyword>
<reference evidence="2 3" key="1">
    <citation type="submission" date="2014-08" db="EMBL/GenBank/DDBJ databases">
        <authorList>
            <person name="Sibley D."/>
            <person name="Venepally P."/>
            <person name="Karamycheva S."/>
            <person name="Hadjithomas M."/>
            <person name="Khan A."/>
            <person name="Brunk B."/>
            <person name="Roos D."/>
            <person name="Caler E."/>
            <person name="Lorenzi H."/>
        </authorList>
    </citation>
    <scope>NUCLEOTIDE SEQUENCE [LARGE SCALE GENOMIC DNA]</scope>
    <source>
        <strain evidence="2 3">VAND</strain>
    </source>
</reference>
<keyword evidence="2" id="KW-0067">ATP-binding</keyword>
<dbReference type="GO" id="GO:0004386">
    <property type="term" value="F:helicase activity"/>
    <property type="evidence" value="ECO:0007669"/>
    <property type="project" value="UniProtKB-KW"/>
</dbReference>
<feature type="region of interest" description="Disordered" evidence="1">
    <location>
        <begin position="79"/>
        <end position="99"/>
    </location>
</feature>
<dbReference type="VEuPathDB" id="ToxoDB:TGVAND_210370"/>
<name>A0A086QJK3_TOXGO</name>
<evidence type="ECO:0000313" key="3">
    <source>
        <dbReference type="Proteomes" id="UP000028840"/>
    </source>
</evidence>